<dbReference type="SMART" id="SM00438">
    <property type="entry name" value="ZnF_NFX"/>
    <property type="match status" value="10"/>
</dbReference>
<comment type="caution">
    <text evidence="10">The sequence shown here is derived from an EMBL/GenBank/DDBJ whole genome shotgun (WGS) entry which is preliminary data.</text>
</comment>
<dbReference type="SUPFAM" id="SSF52540">
    <property type="entry name" value="P-loop containing nucleoside triphosphate hydrolases"/>
    <property type="match status" value="2"/>
</dbReference>
<evidence type="ECO:0000313" key="10">
    <source>
        <dbReference type="EMBL" id="RMX61514.1"/>
    </source>
</evidence>
<dbReference type="GO" id="GO:0031048">
    <property type="term" value="P:regulatory ncRNA-mediated heterochromatin formation"/>
    <property type="evidence" value="ECO:0007669"/>
    <property type="project" value="TreeGrafter"/>
</dbReference>
<evidence type="ECO:0000259" key="9">
    <source>
        <dbReference type="PROSITE" id="PS51981"/>
    </source>
</evidence>
<dbReference type="InterPro" id="IPR041679">
    <property type="entry name" value="DNA2/NAM7-like_C"/>
</dbReference>
<keyword evidence="7" id="KW-0391">Immunity</keyword>
<dbReference type="PROSITE" id="PS51981">
    <property type="entry name" value="ZF_RZ"/>
    <property type="match status" value="2"/>
</dbReference>
<dbReference type="GO" id="GO:0002376">
    <property type="term" value="P:immune system process"/>
    <property type="evidence" value="ECO:0007669"/>
    <property type="project" value="UniProtKB-KW"/>
</dbReference>
<dbReference type="InterPro" id="IPR000967">
    <property type="entry name" value="Znf_NFX1"/>
</dbReference>
<dbReference type="InterPro" id="IPR047187">
    <property type="entry name" value="SF1_C_Upf1"/>
</dbReference>
<dbReference type="EMBL" id="RCHS01000010">
    <property type="protein sequence ID" value="RMX61514.1"/>
    <property type="molecule type" value="Genomic_DNA"/>
</dbReference>
<keyword evidence="5" id="KW-0863">Zinc-finger</keyword>
<evidence type="ECO:0000256" key="4">
    <source>
        <dbReference type="ARBA" id="ARBA00022737"/>
    </source>
</evidence>
<keyword evidence="3" id="KW-0479">Metal-binding</keyword>
<dbReference type="PANTHER" id="PTHR10887">
    <property type="entry name" value="DNA2/NAM7 HELICASE FAMILY"/>
    <property type="match status" value="1"/>
</dbReference>
<dbReference type="InterPro" id="IPR046439">
    <property type="entry name" value="ZF_RZ_dom"/>
</dbReference>
<reference evidence="10 11" key="1">
    <citation type="journal article" date="2018" name="Sci. Rep.">
        <title>Comparative analysis of the Pocillopora damicornis genome highlights role of immune system in coral evolution.</title>
        <authorList>
            <person name="Cunning R."/>
            <person name="Bay R.A."/>
            <person name="Gillette P."/>
            <person name="Baker A.C."/>
            <person name="Traylor-Knowles N."/>
        </authorList>
    </citation>
    <scope>NUCLEOTIDE SEQUENCE [LARGE SCALE GENOMIC DNA]</scope>
    <source>
        <strain evidence="10">RSMAS</strain>
        <tissue evidence="10">Whole animal</tissue>
    </source>
</reference>
<evidence type="ECO:0000256" key="2">
    <source>
        <dbReference type="ARBA" id="ARBA00022490"/>
    </source>
</evidence>
<dbReference type="Proteomes" id="UP000275408">
    <property type="component" value="Unassembled WGS sequence"/>
</dbReference>
<organism evidence="10 11">
    <name type="scientific">Pocillopora damicornis</name>
    <name type="common">Cauliflower coral</name>
    <name type="synonym">Millepora damicornis</name>
    <dbReference type="NCBI Taxonomy" id="46731"/>
    <lineage>
        <taxon>Eukaryota</taxon>
        <taxon>Metazoa</taxon>
        <taxon>Cnidaria</taxon>
        <taxon>Anthozoa</taxon>
        <taxon>Hexacorallia</taxon>
        <taxon>Scleractinia</taxon>
        <taxon>Astrocoeniina</taxon>
        <taxon>Pocilloporidae</taxon>
        <taxon>Pocillopora</taxon>
    </lineage>
</organism>
<dbReference type="SUPFAM" id="SSF49899">
    <property type="entry name" value="Concanavalin A-like lectins/glucanases"/>
    <property type="match status" value="1"/>
</dbReference>
<name>A0A3M6V8Z0_POCDA</name>
<evidence type="ECO:0000256" key="8">
    <source>
        <dbReference type="SAM" id="MobiDB-lite"/>
    </source>
</evidence>
<dbReference type="Gene3D" id="3.40.50.300">
    <property type="entry name" value="P-loop containing nucleotide triphosphate hydrolases"/>
    <property type="match status" value="4"/>
</dbReference>
<dbReference type="CDD" id="cd06008">
    <property type="entry name" value="NF-X1-zinc-finger"/>
    <property type="match status" value="3"/>
</dbReference>
<dbReference type="CDD" id="cd17936">
    <property type="entry name" value="EEXXEc_NFX1"/>
    <property type="match status" value="1"/>
</dbReference>
<comment type="subcellular location">
    <subcellularLocation>
        <location evidence="1">Cytoplasm</location>
    </subcellularLocation>
</comment>
<evidence type="ECO:0000256" key="6">
    <source>
        <dbReference type="ARBA" id="ARBA00022833"/>
    </source>
</evidence>
<dbReference type="CDD" id="cd18808">
    <property type="entry name" value="SF1_C_Upf1"/>
    <property type="match status" value="2"/>
</dbReference>
<evidence type="ECO:0000256" key="1">
    <source>
        <dbReference type="ARBA" id="ARBA00004496"/>
    </source>
</evidence>
<dbReference type="FunFam" id="3.40.50.300:FF:000742">
    <property type="entry name" value="NFX1-type zinc finger-containing protein 1"/>
    <property type="match status" value="1"/>
</dbReference>
<dbReference type="PANTHER" id="PTHR10887:SF341">
    <property type="entry name" value="NFX1-TYPE ZINC FINGER-CONTAINING PROTEIN 1"/>
    <property type="match status" value="1"/>
</dbReference>
<dbReference type="Pfam" id="PF13087">
    <property type="entry name" value="AAA_12"/>
    <property type="match status" value="2"/>
</dbReference>
<dbReference type="Pfam" id="PF13086">
    <property type="entry name" value="AAA_11"/>
    <property type="match status" value="2"/>
</dbReference>
<dbReference type="FunFam" id="3.40.50.300:FF:002692">
    <property type="entry name" value="Zinc finger, NFX1-type-containing 1"/>
    <property type="match status" value="1"/>
</dbReference>
<gene>
    <name evidence="10" type="ORF">pdam_00003551</name>
</gene>
<dbReference type="Pfam" id="PF25396">
    <property type="entry name" value="ZNFX1"/>
    <property type="match status" value="1"/>
</dbReference>
<dbReference type="Pfam" id="PF20173">
    <property type="entry name" value="ZnF_RZ-type"/>
    <property type="match status" value="1"/>
</dbReference>
<keyword evidence="2" id="KW-0963">Cytoplasm</keyword>
<feature type="compositionally biased region" description="Low complexity" evidence="8">
    <location>
        <begin position="1"/>
        <end position="11"/>
    </location>
</feature>
<feature type="region of interest" description="Disordered" evidence="8">
    <location>
        <begin position="215"/>
        <end position="248"/>
    </location>
</feature>
<sequence length="3155" mass="359847">MEDFVGNRSYRSGGGRGARGGRGRPWRGGRGGARGGGRGGRGAYGDTETRRPIRLGFKALKDLQSKTPDEIVLDLTSSRCFPASEFLLKEQSPMTDDVIVLIVSILSKACDCSSKEYLIKLLNLLPGSLFLNLNLRQHLNSLSASRRSPSDLAEFLKNVIKVMNELLRRFPNAYADLPIPDLYCGAMVLSEKGNLEDANLMNEVGELMKLKTEKASELKRKDEERRQGRGRVRRNAGENDDLNPPDDFRHLSVIPTQEDILTGERPFLRRNKVDGSYHDAEHYLDVQFRLLREDFVRPLREGIAKLLERIGSAKIGALQDIRVYKDVQLLYPVCTSNGLQYKVKFDNTNLRKVRWENSKRLIFGSLMCLSKDKFGSFVFATVANRDLKDLKQGIVDIQFIKLSDNVRLEEGEVYQMVESTVYFEAYRHILEGLKEVQPHQLPLQRYIVNCQKHVEAPAYLRNRLRGRVTFDLTPIMKKGSNSGSTGSKNSLSEMRARLTRLSVRDEVRRGTDVPLLHLAHWPSADDLELDDSQYRALQMALTKEFAVIQGPPGTGKTYIGLKIANVLLHNKLKWDTGTEFLDDERDVAPLLSERRPFLVVCYTNHALDQFLEGIHKFHSEGIVRIGGRSQSEIMKACSLSELKHRMHKDKKAPLHIRRAYYDAHQEMDHTTTKLQGAAEDLKKCYENVLHEDALHQRVPSMTGAHYDSLRQVFAGRGGHKESAILYWLQLSLNADPGQGALQPVAFLPLNKQSAGLELVSRANLATLNNVTWSSGENSSLQLSGAPNSFVMIPNHPGSDLDTRTSITLLLHVFPTGNRGSILSFHEDGLGLQISQEGVIDGKGILSARFVRRDITHPPALTKAVFNMNSWNFIGASYDHETGIARLWHDGNEVEAKYLGRKQELATQFCIRIGALENAGNARCFRGRVANLRIFAEPLGKESIMTIGGIVAQDGAGAGAEAEAEEVEEEEEENENPDVLYEADVMQGQRVLDIDNIRVYGSKVMPGSGNLKVADPFAFTKGAEGGWQIQNPEKLKKKLKRTMVLELSRKDVMQAATAKAVQNVWSLRPKDRWRLYRRWLTDLAEGYRRTISMFQEKFEEGAKRLKDVRNMEDFEILKNADVVGMTTTGAAKYRKLLQRLRPRITIVEEAAEVLESHIVTSLTPGCQHLILIGDHQQLRPNPTVYELAKDYNLDVSLFERMVKNGMPYERLRLQHRMRPEISKMLEHIYFSPKLENHESVMNFENIKGVARNMYFVDHAESENFLEEGRSRSNEHEAKFLAALCRYFILQGYEREKITVLTAYTGQLIQLKKEMPKDFFRGVRVCAVDNFQGEENDIILLSLVRSNEEGKIGFLQTENRVCVALSRAKKGFFCIGNISLLEAKSQLWKGIIDDMRQRGNVGDALLLTCQNHPQNVIQASRAEDFKKAPEGGCTVPCSARLECGHVCEMVCHPTDPEHKEYQCKKPCAKTICRRDHKCRRRCYQDCGPCMELVMKRLPCGHTQNVPCSKSRSEAQCQSPCSKFLRCGHKCANKCYEECTENCTFITTKKWACGHENGVECHVNPRHSPCKAPCGVTLNCEHPCGGSCSDCLRGRVHQPCKAVCGRTLFCGHNCSEPCTKNCPPCKEKCGNYCKHSNCKKKCGEPCEPCNERCVWQCPHYRCKKLCGELCDRPRCNEPCPRLLRCRHPCIGLCGEPCPKKCRECHKDEVTEIFFGTEDEPDARFVELADCGHMFEVKMMDQWMDQAEVAQNGKPVDVQLKLCPKCRVPIRTSLRYGNIVKKMLADFEKIKQKILLSKQQRELKVSIPRANVQKIHEFPEDRDKISKYLDSKNLTDEQVNVCENQINLLIFLQTLKDNIEKGREAEEGRANRFSARHSFLETKEELDGVIDKLRNRVMKIRVRFSDQELEELKEEMYRTQLLIDFKMLKMQLNNRGKTLELIETAVLDRVERALDSEKKIERKHREEYMSRIKRIRRRQNLEVYYQTVTREEKDLIVKAMGMAQGHWFKCPNGHIYCITECGGAMEEGKCPECGSRIGGLNHQLRSDNQLARDMDGARYAAFSDMANIQNFDPRDFIRAGGDTGSIQSEGQLKFKDLQNLKNKSPDEIVLHLTSESCFRSTEYLVKEQSTITDDSVVLLINIFTKACTSRSRDDLYKLLSLLPGSLFLNLHLRRNLNRLFVDPIPPFDVVAYLRNVKQMMNELLQRFPNSHSDLPLSDLYCAIRLAFDSGQLEDEALVKGVDEMMQMRIEKAEELKRKEEEKKQRKMKPRRIAEDNDDVSPPENFRCLSVVPTQEDILRKGRPFIRKNKVGGAYKDVEHYLDVQFRLLREDFQRPLREGITKLLECSCSHKNGTLQDIHVYNGVRLLYPVCTSHGIRYKVEFDNSKLKKVRVCAVDNFQGEENDIILLSLVRSNEDGKIGFLQIENRVCVALSRAKKGFFCIGNFSLLAKKSLLWNKIINDMKDSGNVGDALILTCQNHPQNVIHASVADDFEKAPEGGCTLQCASRLQCGHVCDLMCHPIDPDHEEYRCKKPCTKTLCDLNHKCPKRCFQICGPCREPLDKILPGCGHFQKVPCYLCNDLTQVECQTPCKVILKCGHECAVQSTYLAQMIVADYYSVGTHTCSRACARICPPCTVKCINYCEHNECSKKCRDPCDPCEKKCVWRCQHYECTSHAANFVIALVAMNLVQSLFRCVIILVFKFLPNVFTFYAGSCSDCLRGRVHQPCKAVCGRILFCGHNCSEPCTKNCSPCKEKCGNYCKHRNCKKKCGDPCEPCNERCVWQCPHYRCKNLCGELCDRPRCNRPCPKRLPCLHPCIGLCGEPCPKKCRECHKDEVTEIFFGTEDEPDARFVELADCGHVFEVEMMDLWMDQTDLTQGGKPVDVQHKLCPKCRVLIRTSLRYGNVVKKILAEFEKIKGNTSSFEIPRGQEVESLLFALQGIEQFPEDRDSIKVLLGQANHAAEALDVIRNQISLLSFLQTLKANTHRQFEREDLPREMKEKFDRKVEQLRDRVMKLNYRTLNSQQLEELNEEMHRTQLLFDFRLLIMQLEINGVDLSIIDSLMKEELDSERKIGKAFRDRYTARIQRIRREQNLQAFKLAILRDEQSVIVNSKCLAQPRWLKCPRGHIWITECGLGIDESKCPDCEKDRKEHHADVTITG</sequence>
<dbReference type="Gene3D" id="2.60.120.200">
    <property type="match status" value="1"/>
</dbReference>
<feature type="compositionally biased region" description="Gly residues" evidence="8">
    <location>
        <begin position="28"/>
        <end position="43"/>
    </location>
</feature>
<evidence type="ECO:0000256" key="7">
    <source>
        <dbReference type="ARBA" id="ARBA00022859"/>
    </source>
</evidence>
<feature type="domain" description="RZ-type" evidence="9">
    <location>
        <begin position="1984"/>
        <end position="2053"/>
    </location>
</feature>
<accession>A0A3M6V8Z0</accession>
<dbReference type="InterPro" id="IPR027417">
    <property type="entry name" value="P-loop_NTPase"/>
</dbReference>
<feature type="region of interest" description="Disordered" evidence="8">
    <location>
        <begin position="2251"/>
        <end position="2274"/>
    </location>
</feature>
<feature type="region of interest" description="Disordered" evidence="8">
    <location>
        <begin position="1"/>
        <end position="48"/>
    </location>
</feature>
<proteinExistence type="predicted"/>
<dbReference type="GO" id="GO:0005737">
    <property type="term" value="C:cytoplasm"/>
    <property type="evidence" value="ECO:0007669"/>
    <property type="project" value="UniProtKB-SubCell"/>
</dbReference>
<dbReference type="OrthoDB" id="2423195at2759"/>
<evidence type="ECO:0000256" key="5">
    <source>
        <dbReference type="ARBA" id="ARBA00022771"/>
    </source>
</evidence>
<protein>
    <recommendedName>
        <fullName evidence="9">RZ-type domain-containing protein</fullName>
    </recommendedName>
</protein>
<dbReference type="InterPro" id="IPR013320">
    <property type="entry name" value="ConA-like_dom_sf"/>
</dbReference>
<keyword evidence="6" id="KW-0862">Zinc</keyword>
<dbReference type="GO" id="GO:0004386">
    <property type="term" value="F:helicase activity"/>
    <property type="evidence" value="ECO:0007669"/>
    <property type="project" value="InterPro"/>
</dbReference>
<dbReference type="GO" id="GO:0008270">
    <property type="term" value="F:zinc ion binding"/>
    <property type="evidence" value="ECO:0007669"/>
    <property type="project" value="UniProtKB-KW"/>
</dbReference>
<dbReference type="InterPro" id="IPR045055">
    <property type="entry name" value="DNA2/NAM7-like"/>
</dbReference>
<dbReference type="InterPro" id="IPR057373">
    <property type="entry name" value="ZNFX1"/>
</dbReference>
<keyword evidence="11" id="KW-1185">Reference proteome</keyword>
<dbReference type="InterPro" id="IPR041677">
    <property type="entry name" value="DNA2/NAM7_AAA_11"/>
</dbReference>
<feature type="compositionally biased region" description="Basic and acidic residues" evidence="8">
    <location>
        <begin position="215"/>
        <end position="227"/>
    </location>
</feature>
<feature type="domain" description="RZ-type" evidence="9">
    <location>
        <begin position="3096"/>
        <end position="3155"/>
    </location>
</feature>
<evidence type="ECO:0000313" key="11">
    <source>
        <dbReference type="Proteomes" id="UP000275408"/>
    </source>
</evidence>
<dbReference type="GO" id="GO:0031380">
    <property type="term" value="C:nuclear RNA-directed RNA polymerase complex"/>
    <property type="evidence" value="ECO:0007669"/>
    <property type="project" value="TreeGrafter"/>
</dbReference>
<evidence type="ECO:0000256" key="3">
    <source>
        <dbReference type="ARBA" id="ARBA00022723"/>
    </source>
</evidence>
<keyword evidence="4" id="KW-0677">Repeat</keyword>